<dbReference type="RefSeq" id="WP_011247356.1">
    <property type="nucleotide sequence ID" value="NZ_BOQQ01000002.1"/>
</dbReference>
<dbReference type="OMA" id="KFPPQCP"/>
<evidence type="ECO:0000313" key="1">
    <source>
        <dbReference type="EMBL" id="PAE89568.1"/>
    </source>
</evidence>
<evidence type="ECO:0000313" key="2">
    <source>
        <dbReference type="Proteomes" id="UP000216207"/>
    </source>
</evidence>
<proteinExistence type="predicted"/>
<organism evidence="1 2">
    <name type="scientific">Shouchella clausii</name>
    <name type="common">Alkalihalobacillus clausii</name>
    <dbReference type="NCBI Taxonomy" id="79880"/>
    <lineage>
        <taxon>Bacteria</taxon>
        <taxon>Bacillati</taxon>
        <taxon>Bacillota</taxon>
        <taxon>Bacilli</taxon>
        <taxon>Bacillales</taxon>
        <taxon>Bacillaceae</taxon>
        <taxon>Shouchella</taxon>
    </lineage>
</organism>
<dbReference type="Proteomes" id="UP000216207">
    <property type="component" value="Unassembled WGS sequence"/>
</dbReference>
<comment type="caution">
    <text evidence="1">The sequence shown here is derived from an EMBL/GenBank/DDBJ whole genome shotgun (WGS) entry which is preliminary data.</text>
</comment>
<evidence type="ECO:0008006" key="3">
    <source>
        <dbReference type="Google" id="ProtNLM"/>
    </source>
</evidence>
<dbReference type="EMBL" id="NPCC01000008">
    <property type="protein sequence ID" value="PAE89568.1"/>
    <property type="molecule type" value="Genomic_DNA"/>
</dbReference>
<name>A0A268P1J7_SHOCL</name>
<reference evidence="1 2" key="1">
    <citation type="submission" date="2017-07" db="EMBL/GenBank/DDBJ databases">
        <title>Isolation and whole genome analysis of endospore-forming bacteria from heroin.</title>
        <authorList>
            <person name="Kalinowski J."/>
            <person name="Ahrens B."/>
            <person name="Al-Dilaimi A."/>
            <person name="Winkler A."/>
            <person name="Wibberg D."/>
            <person name="Schleenbecker U."/>
            <person name="Ruckert C."/>
            <person name="Wolfel R."/>
            <person name="Grass G."/>
        </authorList>
    </citation>
    <scope>NUCLEOTIDE SEQUENCE [LARGE SCALE GENOMIC DNA]</scope>
    <source>
        <strain evidence="1 2">7539</strain>
    </source>
</reference>
<gene>
    <name evidence="1" type="ORF">CHH72_07980</name>
</gene>
<sequence length="237" mass="26682">MSTDHEKHNVCISVPKVFDWVTRQVDLPTACYHEGNKSGSDLSELFKCRDSEAESFTEFIKQFPKCEAVCRVIESEIYTKEVTDPHNRMQVEVCMPNGEEVTLEKVKILIKVSVDVDLYDEAGNHICTSCEPFEFTKVETFYLCAPEGTEVCAFVTAGQCDAELIFDGSYMQLDLSFSFCLDVHVLADVLLEIEAAYCKPRLEFPISDVLCKETKFPPQCPTLFPGKKSKSHSKSAS</sequence>
<dbReference type="AlphaFoldDB" id="A0A268P1J7"/>
<protein>
    <recommendedName>
        <fullName evidence="3">DUF3794 domain-containing protein</fullName>
    </recommendedName>
</protein>
<accession>A0A268P1J7</accession>